<dbReference type="GO" id="GO:0046872">
    <property type="term" value="F:metal ion binding"/>
    <property type="evidence" value="ECO:0007669"/>
    <property type="project" value="UniProtKB-KW"/>
</dbReference>
<evidence type="ECO:0000256" key="17">
    <source>
        <dbReference type="ARBA" id="ARBA00053959"/>
    </source>
</evidence>
<evidence type="ECO:0000256" key="11">
    <source>
        <dbReference type="ARBA" id="ARBA00023002"/>
    </source>
</evidence>
<dbReference type="GO" id="GO:0070417">
    <property type="term" value="P:cellular response to cold"/>
    <property type="evidence" value="ECO:0007669"/>
    <property type="project" value="UniProtKB-ARBA"/>
</dbReference>
<dbReference type="GO" id="GO:0005783">
    <property type="term" value="C:endoplasmic reticulum"/>
    <property type="evidence" value="ECO:0007669"/>
    <property type="project" value="UniProtKB-ARBA"/>
</dbReference>
<dbReference type="Pfam" id="PF00487">
    <property type="entry name" value="FA_desaturase"/>
    <property type="match status" value="1"/>
</dbReference>
<dbReference type="AlphaFoldDB" id="A0A7G2EHC9"/>
<sequence length="732" mass="84465">MADQTKKRYVTSEDLKKHNKPGDLWISIQGKVYDVSDWVKSHPGGEAAILNLAGQDVTDAFIAYHPGTAWHHLEKLHNGYHVRDHHVSDVSRDYRRLAAEFSKRGLFDKKGHVTLYTLTCVGVMLAAVLYGVLACTSIWAHLISAVLLGLLWIQSAYVGHDSGHYTVTSTKPCNKLIQLLSGNCLTGISIAWWKWTHNAHHIACNSLDHDPDLQHIPIFAVSTKFFNSMTSRFYGRKLTFDPLARFLISYQHWTFYPVMCVGRINLFIQTFLLLFSKRHVPDRALNIAGILVFWTWFPLLVSFLPNWQERFIFVFVSFAVTAIQHVQFCLNHFAADVYTGPPNGNDWFEKQTAGTLDISCRSYMDWFFGGLQFQLEHHLFPRLPRCHLRTVSPVVKELCKKHNLPYRSLSWWEANVWTIRTLKNAAIQARDATNPVLKNLLWEAEIFPDLSSRRAFLSSLSIQHIPTQIPYRFHVCPGLNLQSPTRSFHPPMAFLVRSPEIPTVSARIFSDANSSVISHVFMRRKATVSAIDARDLPGVKNPKSRLYWQFSAPVKEDYKISREEEEEEEEDKQSYYVNMGHAVRSIREEFPLLFYKELNFDIYRDDIVFKDPMNTFMGIDNYKSIFGALRFHGRIFFRALCVDIVSVWQPTENTLMIRWTVHGIPRGPWETRGRFDGTSEYKFDKNGKIYEHKVDNIAINSPPKFQMLTVQELVEAISCPSTPKPTYFEFGD</sequence>
<keyword evidence="11" id="KW-0560">Oxidoreductase</keyword>
<keyword evidence="14 19" id="KW-0472">Membrane</keyword>
<evidence type="ECO:0000256" key="8">
    <source>
        <dbReference type="ARBA" id="ARBA00022919"/>
    </source>
</evidence>
<keyword evidence="12" id="KW-0408">Iron</keyword>
<comment type="catalytic activity">
    <reaction evidence="16">
        <text>an N-acyl-(4R)-4-hydroxysphinganine + 2 Fe(II)-[cytochrome b5] + O2 + 2 H(+) = a (4R,8Z)-4-hydroxysphing-8-enine ceramide + 2 Fe(III)-[cytochrome b5] + 2 H2O</text>
        <dbReference type="Rhea" id="RHEA:46272"/>
        <dbReference type="Rhea" id="RHEA-COMP:10438"/>
        <dbReference type="Rhea" id="RHEA-COMP:10439"/>
        <dbReference type="ChEBI" id="CHEBI:15377"/>
        <dbReference type="ChEBI" id="CHEBI:15378"/>
        <dbReference type="ChEBI" id="CHEBI:15379"/>
        <dbReference type="ChEBI" id="CHEBI:29033"/>
        <dbReference type="ChEBI" id="CHEBI:29034"/>
        <dbReference type="ChEBI" id="CHEBI:31998"/>
        <dbReference type="ChEBI" id="CHEBI:85951"/>
        <dbReference type="EC" id="1.14.19.29"/>
    </reaction>
</comment>
<dbReference type="InterPro" id="IPR001199">
    <property type="entry name" value="Cyt_B5-like_heme/steroid-bd"/>
</dbReference>
<keyword evidence="10 19" id="KW-1133">Transmembrane helix</keyword>
<feature type="domain" description="Cytochrome b5 heme-binding" evidence="20">
    <location>
        <begin position="7"/>
        <end position="91"/>
    </location>
</feature>
<keyword evidence="5" id="KW-0349">Heme</keyword>
<dbReference type="SMART" id="SM01117">
    <property type="entry name" value="Cyt-b5"/>
    <property type="match status" value="1"/>
</dbReference>
<comment type="catalytic activity">
    <reaction evidence="15">
        <text>an N-acyl-(4R)-4-hydroxysphinganine + 2 Fe(II)-[cytochrome b5] + O2 + 2 H(+) = a (4R,8E)-4-hydroxysphingenine ceramide + 2 Fe(III)-[cytochrome b5] + 2 H2O</text>
        <dbReference type="Rhea" id="RHEA:46268"/>
        <dbReference type="Rhea" id="RHEA-COMP:10438"/>
        <dbReference type="Rhea" id="RHEA-COMP:10439"/>
        <dbReference type="ChEBI" id="CHEBI:15377"/>
        <dbReference type="ChEBI" id="CHEBI:15378"/>
        <dbReference type="ChEBI" id="CHEBI:15379"/>
        <dbReference type="ChEBI" id="CHEBI:29033"/>
        <dbReference type="ChEBI" id="CHEBI:29034"/>
        <dbReference type="ChEBI" id="CHEBI:31998"/>
        <dbReference type="ChEBI" id="CHEBI:50934"/>
        <dbReference type="EC" id="1.14.19.29"/>
    </reaction>
</comment>
<feature type="transmembrane region" description="Helical" evidence="19">
    <location>
        <begin position="113"/>
        <end position="132"/>
    </location>
</feature>
<dbReference type="PANTHER" id="PTHR19353">
    <property type="entry name" value="FATTY ACID DESATURASE 2"/>
    <property type="match status" value="1"/>
</dbReference>
<dbReference type="Proteomes" id="UP000516314">
    <property type="component" value="Chromosome 2"/>
</dbReference>
<comment type="similarity">
    <text evidence="3">Belongs to the fatty acid desaturase type 1 family.</text>
</comment>
<dbReference type="EMBL" id="LR881467">
    <property type="protein sequence ID" value="CAD5321529.1"/>
    <property type="molecule type" value="Genomic_DNA"/>
</dbReference>
<dbReference type="InterPro" id="IPR012171">
    <property type="entry name" value="Fatty_acid_desaturase"/>
</dbReference>
<evidence type="ECO:0000256" key="3">
    <source>
        <dbReference type="ARBA" id="ARBA00009295"/>
    </source>
</evidence>
<evidence type="ECO:0000256" key="4">
    <source>
        <dbReference type="ARBA" id="ARBA00022448"/>
    </source>
</evidence>
<keyword evidence="8" id="KW-0746">Sphingolipid metabolism</keyword>
<keyword evidence="7" id="KW-0479">Metal-binding</keyword>
<evidence type="ECO:0000256" key="19">
    <source>
        <dbReference type="SAM" id="Phobius"/>
    </source>
</evidence>
<dbReference type="InterPro" id="IPR032710">
    <property type="entry name" value="NTF2-like_dom_sf"/>
</dbReference>
<evidence type="ECO:0000256" key="18">
    <source>
        <dbReference type="ARBA" id="ARBA00066760"/>
    </source>
</evidence>
<evidence type="ECO:0000313" key="21">
    <source>
        <dbReference type="EMBL" id="CAD5321529.1"/>
    </source>
</evidence>
<comment type="function">
    <text evidence="17">Plays a major role as delta(8)-fatty-acid desaturase which introduces a double bond at the 8-position in the long-chain base (LCB) of ceramides with or without a hydroxy group at the 4-position. The enzyme produces both the 8E and 8Z isomers (in a 4:1 ratio). This structural modification contributes to the quantitative partitioning of ceramides between the two major sphingolipid classes, glucosylceramides and glycosylinositolphosphoryl ceramides. Sphingolipids are important membrane components involved in environmental stress responses, such as resistance to chilling, and act as cell signaling molecules.</text>
</comment>
<name>A0A7G2EHC9_ARATH</name>
<dbReference type="GO" id="GO:0030148">
    <property type="term" value="P:sphingolipid biosynthetic process"/>
    <property type="evidence" value="ECO:0007669"/>
    <property type="project" value="UniProtKB-ARBA"/>
</dbReference>
<evidence type="ECO:0000256" key="5">
    <source>
        <dbReference type="ARBA" id="ARBA00022617"/>
    </source>
</evidence>
<feature type="transmembrane region" description="Helical" evidence="19">
    <location>
        <begin position="138"/>
        <end position="158"/>
    </location>
</feature>
<keyword evidence="4" id="KW-0813">Transport</keyword>
<feature type="transmembrane region" description="Helical" evidence="19">
    <location>
        <begin position="287"/>
        <end position="304"/>
    </location>
</feature>
<evidence type="ECO:0000313" key="22">
    <source>
        <dbReference type="Proteomes" id="UP000516314"/>
    </source>
</evidence>
<evidence type="ECO:0000256" key="2">
    <source>
        <dbReference type="ARBA" id="ARBA00004141"/>
    </source>
</evidence>
<evidence type="ECO:0000256" key="12">
    <source>
        <dbReference type="ARBA" id="ARBA00023004"/>
    </source>
</evidence>
<dbReference type="PANTHER" id="PTHR19353:SF28">
    <property type="entry name" value="DELTA(8)-FATTY-ACID DESATURASE 2"/>
    <property type="match status" value="1"/>
</dbReference>
<dbReference type="Pfam" id="PF10184">
    <property type="entry name" value="DUF2358"/>
    <property type="match status" value="1"/>
</dbReference>
<dbReference type="Gene3D" id="3.10.450.50">
    <property type="match status" value="1"/>
</dbReference>
<dbReference type="FunFam" id="3.10.120.10:FF:000021">
    <property type="entry name" value="Delta(8)-fatty-acid desaturase 2"/>
    <property type="match status" value="1"/>
</dbReference>
<dbReference type="Pfam" id="PF00173">
    <property type="entry name" value="Cyt-b5"/>
    <property type="match status" value="1"/>
</dbReference>
<dbReference type="InterPro" id="IPR018790">
    <property type="entry name" value="DUF2358"/>
</dbReference>
<comment type="cofactor">
    <cofactor evidence="1">
        <name>Fe cation</name>
        <dbReference type="ChEBI" id="CHEBI:24875"/>
    </cofactor>
</comment>
<dbReference type="GO" id="GO:0052631">
    <property type="term" value="F:sphingolipid 8-(E/Z)-desaturase activity"/>
    <property type="evidence" value="ECO:0007669"/>
    <property type="project" value="UniProtKB-EC"/>
</dbReference>
<evidence type="ECO:0000256" key="13">
    <source>
        <dbReference type="ARBA" id="ARBA00023098"/>
    </source>
</evidence>
<comment type="subcellular location">
    <subcellularLocation>
        <location evidence="2">Membrane</location>
        <topology evidence="2">Multi-pass membrane protein</topology>
    </subcellularLocation>
</comment>
<proteinExistence type="inferred from homology"/>
<gene>
    <name evidence="21" type="ORF">AT9943_LOCUS9591</name>
</gene>
<dbReference type="GO" id="GO:0016020">
    <property type="term" value="C:membrane"/>
    <property type="evidence" value="ECO:0007669"/>
    <property type="project" value="UniProtKB-SubCell"/>
</dbReference>
<dbReference type="InterPro" id="IPR036400">
    <property type="entry name" value="Cyt_B5-like_heme/steroid_sf"/>
</dbReference>
<organism evidence="21 22">
    <name type="scientific">Arabidopsis thaliana</name>
    <name type="common">Mouse-ear cress</name>
    <dbReference type="NCBI Taxonomy" id="3702"/>
    <lineage>
        <taxon>Eukaryota</taxon>
        <taxon>Viridiplantae</taxon>
        <taxon>Streptophyta</taxon>
        <taxon>Embryophyta</taxon>
        <taxon>Tracheophyta</taxon>
        <taxon>Spermatophyta</taxon>
        <taxon>Magnoliopsida</taxon>
        <taxon>eudicotyledons</taxon>
        <taxon>Gunneridae</taxon>
        <taxon>Pentapetalae</taxon>
        <taxon>rosids</taxon>
        <taxon>malvids</taxon>
        <taxon>Brassicales</taxon>
        <taxon>Brassicaceae</taxon>
        <taxon>Camelineae</taxon>
        <taxon>Arabidopsis</taxon>
    </lineage>
</organism>
<evidence type="ECO:0000256" key="16">
    <source>
        <dbReference type="ARBA" id="ARBA00051949"/>
    </source>
</evidence>
<feature type="transmembrane region" description="Helical" evidence="19">
    <location>
        <begin position="253"/>
        <end position="275"/>
    </location>
</feature>
<dbReference type="PROSITE" id="PS50255">
    <property type="entry name" value="CYTOCHROME_B5_2"/>
    <property type="match status" value="1"/>
</dbReference>
<evidence type="ECO:0000256" key="7">
    <source>
        <dbReference type="ARBA" id="ARBA00022723"/>
    </source>
</evidence>
<dbReference type="EC" id="1.14.19.29" evidence="18"/>
<evidence type="ECO:0000259" key="20">
    <source>
        <dbReference type="PROSITE" id="PS50255"/>
    </source>
</evidence>
<dbReference type="Gene3D" id="3.10.120.10">
    <property type="entry name" value="Cytochrome b5-like heme/steroid binding domain"/>
    <property type="match status" value="1"/>
</dbReference>
<evidence type="ECO:0000256" key="10">
    <source>
        <dbReference type="ARBA" id="ARBA00022989"/>
    </source>
</evidence>
<reference evidence="21 22" key="1">
    <citation type="submission" date="2020-09" db="EMBL/GenBank/DDBJ databases">
        <authorList>
            <person name="Ashkenazy H."/>
        </authorList>
    </citation>
    <scope>NUCLEOTIDE SEQUENCE [LARGE SCALE GENOMIC DNA]</scope>
    <source>
        <strain evidence="22">cv. Cdm-0</strain>
    </source>
</reference>
<feature type="transmembrane region" description="Helical" evidence="19">
    <location>
        <begin position="311"/>
        <end position="328"/>
    </location>
</feature>
<keyword evidence="9" id="KW-0249">Electron transport</keyword>
<evidence type="ECO:0000256" key="9">
    <source>
        <dbReference type="ARBA" id="ARBA00022982"/>
    </source>
</evidence>
<evidence type="ECO:0000256" key="15">
    <source>
        <dbReference type="ARBA" id="ARBA00050854"/>
    </source>
</evidence>
<dbReference type="SUPFAM" id="SSF54427">
    <property type="entry name" value="NTF2-like"/>
    <property type="match status" value="1"/>
</dbReference>
<keyword evidence="13" id="KW-0443">Lipid metabolism</keyword>
<protein>
    <recommendedName>
        <fullName evidence="18">sphingolipid 8-(E/Z)-desaturase</fullName>
        <ecNumber evidence="18">1.14.19.29</ecNumber>
    </recommendedName>
</protein>
<evidence type="ECO:0000256" key="6">
    <source>
        <dbReference type="ARBA" id="ARBA00022692"/>
    </source>
</evidence>
<dbReference type="SUPFAM" id="SSF55856">
    <property type="entry name" value="Cytochrome b5-like heme/steroid binding domain"/>
    <property type="match status" value="1"/>
</dbReference>
<evidence type="ECO:0000256" key="14">
    <source>
        <dbReference type="ARBA" id="ARBA00023136"/>
    </source>
</evidence>
<keyword evidence="6 19" id="KW-0812">Transmembrane</keyword>
<dbReference type="CDD" id="cd03506">
    <property type="entry name" value="Delta6-FADS-like"/>
    <property type="match status" value="1"/>
</dbReference>
<dbReference type="InterPro" id="IPR005804">
    <property type="entry name" value="FA_desaturase_dom"/>
</dbReference>
<accession>A0A7G2EHC9</accession>
<evidence type="ECO:0000256" key="1">
    <source>
        <dbReference type="ARBA" id="ARBA00001962"/>
    </source>
</evidence>